<dbReference type="Pfam" id="PF00126">
    <property type="entry name" value="HTH_1"/>
    <property type="match status" value="1"/>
</dbReference>
<dbReference type="EMBL" id="FUFT01000009">
    <property type="protein sequence ID" value="SJL85114.1"/>
    <property type="molecule type" value="Genomic_DNA"/>
</dbReference>
<evidence type="ECO:0000256" key="3">
    <source>
        <dbReference type="ARBA" id="ARBA00023125"/>
    </source>
</evidence>
<dbReference type="InterPro" id="IPR036390">
    <property type="entry name" value="WH_DNA-bd_sf"/>
</dbReference>
<evidence type="ECO:0000313" key="7">
    <source>
        <dbReference type="Proteomes" id="UP000189475"/>
    </source>
</evidence>
<dbReference type="Proteomes" id="UP000189475">
    <property type="component" value="Unassembled WGS sequence"/>
</dbReference>
<dbReference type="PROSITE" id="PS50931">
    <property type="entry name" value="HTH_LYSR"/>
    <property type="match status" value="1"/>
</dbReference>
<keyword evidence="3 6" id="KW-0238">DNA-binding</keyword>
<gene>
    <name evidence="6" type="ORF">VPAL9027_03137</name>
</gene>
<evidence type="ECO:0000313" key="6">
    <source>
        <dbReference type="EMBL" id="SJL85114.1"/>
    </source>
</evidence>
<dbReference type="RefSeq" id="WP_077315505.1">
    <property type="nucleotide sequence ID" value="NZ_AP024887.1"/>
</dbReference>
<dbReference type="GO" id="GO:0003700">
    <property type="term" value="F:DNA-binding transcription factor activity"/>
    <property type="evidence" value="ECO:0007669"/>
    <property type="project" value="InterPro"/>
</dbReference>
<feature type="domain" description="HTH lysR-type" evidence="5">
    <location>
        <begin position="1"/>
        <end position="58"/>
    </location>
</feature>
<evidence type="ECO:0000256" key="2">
    <source>
        <dbReference type="ARBA" id="ARBA00023015"/>
    </source>
</evidence>
<protein>
    <submittedName>
        <fullName evidence="6">DNA-binding transcriptional regulator IlvY</fullName>
    </submittedName>
</protein>
<dbReference type="PANTHER" id="PTHR30126">
    <property type="entry name" value="HTH-TYPE TRANSCRIPTIONAL REGULATOR"/>
    <property type="match status" value="1"/>
</dbReference>
<dbReference type="InterPro" id="IPR036388">
    <property type="entry name" value="WH-like_DNA-bd_sf"/>
</dbReference>
<dbReference type="Gene3D" id="3.40.190.10">
    <property type="entry name" value="Periplasmic binding protein-like II"/>
    <property type="match status" value="2"/>
</dbReference>
<sequence length="286" mass="31676">MLLEGIETLMVLAEAKTMSKTGSMLYISQSAVSKRIRHLEKKLGKKLIEPQGRYVRLTPEANTLLDNIGPTFNELRGKIYEQSLSTPNDIPIKIDCSETLISGYFSTLLSTAIQKDSRIILSTNHTPRIIENVVSGKATMGLCAGYLPAHTGLLTFHLFDEPFYILSQAPLTDLPSHVITTDLSNSANAYQAVILNQLQITSAMQLDSYTAAAHLALSGATPALIPLSIINALNIAPQHLHYFTELNELTRPVHICVRQNNYNLPRVKTLIEEFYAYHDPNAFLPS</sequence>
<dbReference type="OrthoDB" id="5297558at2"/>
<organism evidence="6 7">
    <name type="scientific">Vibrio palustris</name>
    <dbReference type="NCBI Taxonomy" id="1918946"/>
    <lineage>
        <taxon>Bacteria</taxon>
        <taxon>Pseudomonadati</taxon>
        <taxon>Pseudomonadota</taxon>
        <taxon>Gammaproteobacteria</taxon>
        <taxon>Vibrionales</taxon>
        <taxon>Vibrionaceae</taxon>
        <taxon>Vibrio</taxon>
    </lineage>
</organism>
<dbReference type="InterPro" id="IPR000847">
    <property type="entry name" value="LysR_HTH_N"/>
</dbReference>
<dbReference type="Pfam" id="PF03466">
    <property type="entry name" value="LysR_substrate"/>
    <property type="match status" value="1"/>
</dbReference>
<keyword evidence="4" id="KW-0804">Transcription</keyword>
<reference evidence="6 7" key="1">
    <citation type="submission" date="2017-02" db="EMBL/GenBank/DDBJ databases">
        <authorList>
            <person name="Peterson S.W."/>
        </authorList>
    </citation>
    <scope>NUCLEOTIDE SEQUENCE [LARGE SCALE GENOMIC DNA]</scope>
    <source>
        <strain evidence="6 7">CECT 9027</strain>
    </source>
</reference>
<dbReference type="CDD" id="cd05466">
    <property type="entry name" value="PBP2_LTTR_substrate"/>
    <property type="match status" value="1"/>
</dbReference>
<dbReference type="SUPFAM" id="SSF53850">
    <property type="entry name" value="Periplasmic binding protein-like II"/>
    <property type="match status" value="1"/>
</dbReference>
<comment type="similarity">
    <text evidence="1">Belongs to the LysR transcriptional regulatory family.</text>
</comment>
<dbReference type="AlphaFoldDB" id="A0A1R4B872"/>
<dbReference type="SUPFAM" id="SSF46785">
    <property type="entry name" value="Winged helix' DNA-binding domain"/>
    <property type="match status" value="1"/>
</dbReference>
<keyword evidence="2" id="KW-0805">Transcription regulation</keyword>
<evidence type="ECO:0000256" key="1">
    <source>
        <dbReference type="ARBA" id="ARBA00009437"/>
    </source>
</evidence>
<proteinExistence type="inferred from homology"/>
<evidence type="ECO:0000259" key="5">
    <source>
        <dbReference type="PROSITE" id="PS50931"/>
    </source>
</evidence>
<dbReference type="InterPro" id="IPR005119">
    <property type="entry name" value="LysR_subst-bd"/>
</dbReference>
<accession>A0A1R4B872</accession>
<keyword evidence="7" id="KW-1185">Reference proteome</keyword>
<dbReference type="GO" id="GO:0000976">
    <property type="term" value="F:transcription cis-regulatory region binding"/>
    <property type="evidence" value="ECO:0007669"/>
    <property type="project" value="TreeGrafter"/>
</dbReference>
<name>A0A1R4B872_9VIBR</name>
<evidence type="ECO:0000256" key="4">
    <source>
        <dbReference type="ARBA" id="ARBA00023163"/>
    </source>
</evidence>
<dbReference type="STRING" id="1918946.VPAL9027_03137"/>
<dbReference type="PANTHER" id="PTHR30126:SF94">
    <property type="entry name" value="LYSR FAMILY TRANSCRIPTIONAL REGULATOR"/>
    <property type="match status" value="1"/>
</dbReference>
<dbReference type="Gene3D" id="1.10.10.10">
    <property type="entry name" value="Winged helix-like DNA-binding domain superfamily/Winged helix DNA-binding domain"/>
    <property type="match status" value="1"/>
</dbReference>